<proteinExistence type="predicted"/>
<dbReference type="AlphaFoldDB" id="A0A4R0NHI6"/>
<sequence length="204" mass="24371">MKKALFSIFMILLYFSNVRSQERPTEEKYRKIWSYILDTNKLEFNMPKNFSTIMMKDCNYGIWDCKNGRKYAFQHVLINSDSTIAVGIRIDFNYTWANSKGEPMSTNVNWIQNAKDLYNFRVDLKKEHQDLDNQLLKRHWNAAYGMKFSRRRCDTPFIKDYSNHKSVVIANKDIQILFDYFYNNEFNSKVDGVIDSTITMLRKK</sequence>
<gene>
    <name evidence="1" type="ORF">EZ437_16945</name>
</gene>
<organism evidence="1 2">
    <name type="scientific">Pedobacter psychroterrae</name>
    <dbReference type="NCBI Taxonomy" id="2530453"/>
    <lineage>
        <taxon>Bacteria</taxon>
        <taxon>Pseudomonadati</taxon>
        <taxon>Bacteroidota</taxon>
        <taxon>Sphingobacteriia</taxon>
        <taxon>Sphingobacteriales</taxon>
        <taxon>Sphingobacteriaceae</taxon>
        <taxon>Pedobacter</taxon>
    </lineage>
</organism>
<dbReference type="RefSeq" id="WP_131597260.1">
    <property type="nucleotide sequence ID" value="NZ_SJSL01000005.1"/>
</dbReference>
<keyword evidence="2" id="KW-1185">Reference proteome</keyword>
<dbReference type="EMBL" id="SJSL01000005">
    <property type="protein sequence ID" value="TCC99925.1"/>
    <property type="molecule type" value="Genomic_DNA"/>
</dbReference>
<comment type="caution">
    <text evidence="1">The sequence shown here is derived from an EMBL/GenBank/DDBJ whole genome shotgun (WGS) entry which is preliminary data.</text>
</comment>
<evidence type="ECO:0000313" key="1">
    <source>
        <dbReference type="EMBL" id="TCC99925.1"/>
    </source>
</evidence>
<dbReference type="Proteomes" id="UP000293347">
    <property type="component" value="Unassembled WGS sequence"/>
</dbReference>
<accession>A0A4R0NHI6</accession>
<protein>
    <submittedName>
        <fullName evidence="1">Uncharacterized protein</fullName>
    </submittedName>
</protein>
<name>A0A4R0NHI6_9SPHI</name>
<reference evidence="1 2" key="1">
    <citation type="submission" date="2019-02" db="EMBL/GenBank/DDBJ databases">
        <title>Pedobacter sp. RP-1-14 sp. nov., isolated from Arctic soil.</title>
        <authorList>
            <person name="Dahal R.H."/>
        </authorList>
    </citation>
    <scope>NUCLEOTIDE SEQUENCE [LARGE SCALE GENOMIC DNA]</scope>
    <source>
        <strain evidence="1 2">RP-1-14</strain>
    </source>
</reference>
<evidence type="ECO:0000313" key="2">
    <source>
        <dbReference type="Proteomes" id="UP000293347"/>
    </source>
</evidence>